<evidence type="ECO:0008006" key="4">
    <source>
        <dbReference type="Google" id="ProtNLM"/>
    </source>
</evidence>
<feature type="transmembrane region" description="Helical" evidence="1">
    <location>
        <begin position="118"/>
        <end position="139"/>
    </location>
</feature>
<dbReference type="KEGG" id="moj:D7D94_00600"/>
<feature type="transmembrane region" description="Helical" evidence="1">
    <location>
        <begin position="215"/>
        <end position="240"/>
    </location>
</feature>
<dbReference type="RefSeq" id="WP_156240749.1">
    <property type="nucleotide sequence ID" value="NZ_BAAAZL010000002.1"/>
</dbReference>
<feature type="transmembrane region" description="Helical" evidence="1">
    <location>
        <begin position="343"/>
        <end position="366"/>
    </location>
</feature>
<keyword evidence="1" id="KW-0472">Membrane</keyword>
<gene>
    <name evidence="2" type="ORF">D7D94_00600</name>
</gene>
<name>A0A6I6DXK0_9MICO</name>
<feature type="transmembrane region" description="Helical" evidence="1">
    <location>
        <begin position="312"/>
        <end position="331"/>
    </location>
</feature>
<feature type="transmembrane region" description="Helical" evidence="1">
    <location>
        <begin position="246"/>
        <end position="267"/>
    </location>
</feature>
<evidence type="ECO:0000256" key="1">
    <source>
        <dbReference type="SAM" id="Phobius"/>
    </source>
</evidence>
<proteinExistence type="predicted"/>
<feature type="transmembrane region" description="Helical" evidence="1">
    <location>
        <begin position="174"/>
        <end position="195"/>
    </location>
</feature>
<organism evidence="2 3">
    <name type="scientific">Microbacterium oryzae</name>
    <dbReference type="NCBI Taxonomy" id="743009"/>
    <lineage>
        <taxon>Bacteria</taxon>
        <taxon>Bacillati</taxon>
        <taxon>Actinomycetota</taxon>
        <taxon>Actinomycetes</taxon>
        <taxon>Micrococcales</taxon>
        <taxon>Microbacteriaceae</taxon>
        <taxon>Microbacterium</taxon>
    </lineage>
</organism>
<evidence type="ECO:0000313" key="3">
    <source>
        <dbReference type="Proteomes" id="UP000422989"/>
    </source>
</evidence>
<protein>
    <recommendedName>
        <fullName evidence="4">DUF4153 domain-containing protein</fullName>
    </recommendedName>
</protein>
<feature type="transmembrane region" description="Helical" evidence="1">
    <location>
        <begin position="420"/>
        <end position="438"/>
    </location>
</feature>
<feature type="transmembrane region" description="Helical" evidence="1">
    <location>
        <begin position="386"/>
        <end position="408"/>
    </location>
</feature>
<feature type="transmembrane region" description="Helical" evidence="1">
    <location>
        <begin position="146"/>
        <end position="168"/>
    </location>
</feature>
<accession>A0A6I6DXK0</accession>
<dbReference type="EMBL" id="CP032550">
    <property type="protein sequence ID" value="QGU26359.1"/>
    <property type="molecule type" value="Genomic_DNA"/>
</dbReference>
<dbReference type="OrthoDB" id="637094at2"/>
<sequence>MSDLDALVGRWRSQSAGAAGADADAAEAAREERLRAETADLRQRGLALDEAFLVALRRVRDLDALQAEIARERSPRRAAAGAGLGLILALAALAGLATRGAVWLLAPGGPLAPVADDGALLLRTFPLVVAPFLLAYLLWTRRPGRDAVVVIAAGYLLVALCAALFPFAPFGDTAVLAAIHAPVALWALVGVAYVATRRRPSDRIAFARFSGEVAVLLALIALGGGALLALMIGSFAVVGVEVSDGVLGWILALCVPGALLVATWLVDRRQSVAENIAPVLARVFTPLTALMLLALLVVVVTAGDLARADRELLIVMDLVLVLVLALSLYAVSARPPRSRVGLLDAAQLVMLIAAVAVDVVVLAAMLTRIAEFGFSANKTAALGLNILLLVHLAGHAALIARLLLGRAAPGALERWPSRWLPVYGVWAVIVVAVFPPLFGFM</sequence>
<evidence type="ECO:0000313" key="2">
    <source>
        <dbReference type="EMBL" id="QGU26359.1"/>
    </source>
</evidence>
<keyword evidence="1" id="KW-1133">Transmembrane helix</keyword>
<dbReference type="AlphaFoldDB" id="A0A6I6DXK0"/>
<keyword evidence="3" id="KW-1185">Reference proteome</keyword>
<reference evidence="2 3" key="1">
    <citation type="submission" date="2018-09" db="EMBL/GenBank/DDBJ databases">
        <title>Whole genome sequencing of Microbacterium oryzae strain MB-10T.</title>
        <authorList>
            <person name="Das S.K."/>
        </authorList>
    </citation>
    <scope>NUCLEOTIDE SEQUENCE [LARGE SCALE GENOMIC DNA]</scope>
    <source>
        <strain evidence="2 3">MB-10</strain>
    </source>
</reference>
<feature type="transmembrane region" description="Helical" evidence="1">
    <location>
        <begin position="279"/>
        <end position="300"/>
    </location>
</feature>
<feature type="transmembrane region" description="Helical" evidence="1">
    <location>
        <begin position="81"/>
        <end position="106"/>
    </location>
</feature>
<dbReference type="Proteomes" id="UP000422989">
    <property type="component" value="Chromosome"/>
</dbReference>
<keyword evidence="1" id="KW-0812">Transmembrane</keyword>